<feature type="transmembrane region" description="Helical" evidence="6">
    <location>
        <begin position="12"/>
        <end position="31"/>
    </location>
</feature>
<feature type="transmembrane region" description="Helical" evidence="6">
    <location>
        <begin position="82"/>
        <end position="101"/>
    </location>
</feature>
<dbReference type="AlphaFoldDB" id="A0A842I7A9"/>
<proteinExistence type="predicted"/>
<feature type="transmembrane region" description="Helical" evidence="6">
    <location>
        <begin position="285"/>
        <end position="305"/>
    </location>
</feature>
<keyword evidence="9" id="KW-1185">Reference proteome</keyword>
<sequence length="315" mass="32233">MTSPADTVPRSYSPLSANLICMASMLIWAAALPAAEVLIRPVPPIMPPLSLTAARMAMAALFLLPVWIAVEGIDALRRTNWLRGLMVGSMIGLGALFLVMGQTRTTAVMAAVVSSAMPLVGITIEIVLDGRKLNRGIVIGLLLSIAGGILAAGKFDGGLGFGLGALLCLASVVTFTLASRLTVTSLPGLTPLGSTTVTVVGAAIAACLFAAVGMVAGLPGPDWPAFGWFEFGALALFGIGGLAISQVLWIVAVGQLGIAMSSLHINMTPFYVMVILLALGGSWNWMQAGGAALVAVGVLIAQGLIGRRLMGTARA</sequence>
<feature type="domain" description="EamA" evidence="7">
    <location>
        <begin position="17"/>
        <end position="150"/>
    </location>
</feature>
<dbReference type="Proteomes" id="UP000555411">
    <property type="component" value="Unassembled WGS sequence"/>
</dbReference>
<dbReference type="SUPFAM" id="SSF103481">
    <property type="entry name" value="Multidrug resistance efflux transporter EmrE"/>
    <property type="match status" value="2"/>
</dbReference>
<dbReference type="RefSeq" id="WP_185796899.1">
    <property type="nucleotide sequence ID" value="NZ_JACLQD010000002.1"/>
</dbReference>
<dbReference type="PANTHER" id="PTHR42920">
    <property type="entry name" value="OS03G0707200 PROTEIN-RELATED"/>
    <property type="match status" value="1"/>
</dbReference>
<organism evidence="8 9">
    <name type="scientific">Paragemmobacter straminiformis</name>
    <dbReference type="NCBI Taxonomy" id="2045119"/>
    <lineage>
        <taxon>Bacteria</taxon>
        <taxon>Pseudomonadati</taxon>
        <taxon>Pseudomonadota</taxon>
        <taxon>Alphaproteobacteria</taxon>
        <taxon>Rhodobacterales</taxon>
        <taxon>Paracoccaceae</taxon>
        <taxon>Paragemmobacter</taxon>
    </lineage>
</organism>
<keyword evidence="3 6" id="KW-0812">Transmembrane</keyword>
<comment type="caution">
    <text evidence="8">The sequence shown here is derived from an EMBL/GenBank/DDBJ whole genome shotgun (WGS) entry which is preliminary data.</text>
</comment>
<dbReference type="PANTHER" id="PTHR42920:SF5">
    <property type="entry name" value="EAMA DOMAIN-CONTAINING PROTEIN"/>
    <property type="match status" value="1"/>
</dbReference>
<dbReference type="EMBL" id="JACLQD010000002">
    <property type="protein sequence ID" value="MBC2835283.1"/>
    <property type="molecule type" value="Genomic_DNA"/>
</dbReference>
<feature type="transmembrane region" description="Helical" evidence="6">
    <location>
        <begin position="51"/>
        <end position="70"/>
    </location>
</feature>
<feature type="transmembrane region" description="Helical" evidence="6">
    <location>
        <begin position="159"/>
        <end position="183"/>
    </location>
</feature>
<reference evidence="8 9" key="1">
    <citation type="journal article" date="2017" name="Int. J. Syst. Evol. Microbiol.">
        <title>Gemmobacter straminiformis sp. nov., isolated from an artificial fountain.</title>
        <authorList>
            <person name="Kang J.Y."/>
            <person name="Kim M.J."/>
            <person name="Chun J."/>
            <person name="Son K.P."/>
            <person name="Jahng K.Y."/>
        </authorList>
    </citation>
    <scope>NUCLEOTIDE SEQUENCE [LARGE SCALE GENOMIC DNA]</scope>
    <source>
        <strain evidence="8 9">CAM-8</strain>
    </source>
</reference>
<feature type="transmembrane region" description="Helical" evidence="6">
    <location>
        <begin position="263"/>
        <end position="279"/>
    </location>
</feature>
<evidence type="ECO:0000256" key="4">
    <source>
        <dbReference type="ARBA" id="ARBA00022989"/>
    </source>
</evidence>
<protein>
    <submittedName>
        <fullName evidence="8">DMT family transporter</fullName>
    </submittedName>
</protein>
<comment type="subcellular location">
    <subcellularLocation>
        <location evidence="1">Cell membrane</location>
        <topology evidence="1">Multi-pass membrane protein</topology>
    </subcellularLocation>
</comment>
<evidence type="ECO:0000256" key="5">
    <source>
        <dbReference type="ARBA" id="ARBA00023136"/>
    </source>
</evidence>
<feature type="transmembrane region" description="Helical" evidence="6">
    <location>
        <begin position="135"/>
        <end position="153"/>
    </location>
</feature>
<dbReference type="Pfam" id="PF00892">
    <property type="entry name" value="EamA"/>
    <property type="match status" value="1"/>
</dbReference>
<evidence type="ECO:0000256" key="6">
    <source>
        <dbReference type="SAM" id="Phobius"/>
    </source>
</evidence>
<dbReference type="InterPro" id="IPR000620">
    <property type="entry name" value="EamA_dom"/>
</dbReference>
<gene>
    <name evidence="8" type="ORF">H7F16_07170</name>
</gene>
<keyword evidence="5 6" id="KW-0472">Membrane</keyword>
<name>A0A842I7A9_9RHOB</name>
<dbReference type="InterPro" id="IPR051258">
    <property type="entry name" value="Diverse_Substrate_Transporter"/>
</dbReference>
<evidence type="ECO:0000259" key="7">
    <source>
        <dbReference type="Pfam" id="PF00892"/>
    </source>
</evidence>
<feature type="transmembrane region" description="Helical" evidence="6">
    <location>
        <begin position="195"/>
        <end position="216"/>
    </location>
</feature>
<dbReference type="GO" id="GO:0005886">
    <property type="term" value="C:plasma membrane"/>
    <property type="evidence" value="ECO:0007669"/>
    <property type="project" value="UniProtKB-SubCell"/>
</dbReference>
<feature type="transmembrane region" description="Helical" evidence="6">
    <location>
        <begin position="228"/>
        <end position="251"/>
    </location>
</feature>
<accession>A0A842I7A9</accession>
<evidence type="ECO:0000256" key="1">
    <source>
        <dbReference type="ARBA" id="ARBA00004651"/>
    </source>
</evidence>
<keyword evidence="4 6" id="KW-1133">Transmembrane helix</keyword>
<evidence type="ECO:0000256" key="3">
    <source>
        <dbReference type="ARBA" id="ARBA00022692"/>
    </source>
</evidence>
<evidence type="ECO:0000313" key="8">
    <source>
        <dbReference type="EMBL" id="MBC2835283.1"/>
    </source>
</evidence>
<evidence type="ECO:0000313" key="9">
    <source>
        <dbReference type="Proteomes" id="UP000555411"/>
    </source>
</evidence>
<dbReference type="InterPro" id="IPR037185">
    <property type="entry name" value="EmrE-like"/>
</dbReference>
<feature type="transmembrane region" description="Helical" evidence="6">
    <location>
        <begin position="107"/>
        <end position="128"/>
    </location>
</feature>
<keyword evidence="2" id="KW-1003">Cell membrane</keyword>
<evidence type="ECO:0000256" key="2">
    <source>
        <dbReference type="ARBA" id="ARBA00022475"/>
    </source>
</evidence>